<dbReference type="RefSeq" id="WP_158204147.1">
    <property type="nucleotide sequence ID" value="NZ_WSZK01000015.1"/>
</dbReference>
<dbReference type="Proteomes" id="UP000451471">
    <property type="component" value="Unassembled WGS sequence"/>
</dbReference>
<gene>
    <name evidence="1" type="ORF">GQS65_08190</name>
</gene>
<name>A0A6B0GHX3_9EURY</name>
<dbReference type="AlphaFoldDB" id="A0A6B0GHX3"/>
<dbReference type="EMBL" id="WSZK01000015">
    <property type="protein sequence ID" value="MWG34466.1"/>
    <property type="molecule type" value="Genomic_DNA"/>
</dbReference>
<sequence length="269" mass="28232">MSPSRRSLLRSLASVGALGSLAGCTGVLSGDTVTPAVSIDDHHALTTLHYVHNVDDAAVAASPDHQFLFLTVSGPTSAVQSPSAFTVTLDGERYRGLTRIGRASTTRQTPGFPDWFVAEGTTSRTLAFRVPRTVGSADATLRHESGGSVPVSPAAVETLRSPARFTVESLSVPERVTARERVPVRATVSNRGGRAERLHATLDTGMFSPSLAATASAVAPGESATVEDEMGFYAGEEETTDVCTFDVGTERATREVRVDPSDTTATPTT</sequence>
<comment type="caution">
    <text evidence="1">The sequence shown here is derived from an EMBL/GenBank/DDBJ whole genome shotgun (WGS) entry which is preliminary data.</text>
</comment>
<proteinExistence type="predicted"/>
<organism evidence="1 2">
    <name type="scientific">Halomarina oriensis</name>
    <dbReference type="NCBI Taxonomy" id="671145"/>
    <lineage>
        <taxon>Archaea</taxon>
        <taxon>Methanobacteriati</taxon>
        <taxon>Methanobacteriota</taxon>
        <taxon>Stenosarchaea group</taxon>
        <taxon>Halobacteria</taxon>
        <taxon>Halobacteriales</taxon>
        <taxon>Natronomonadaceae</taxon>
        <taxon>Halomarina</taxon>
    </lineage>
</organism>
<reference evidence="1 2" key="1">
    <citation type="submission" date="2019-12" db="EMBL/GenBank/DDBJ databases">
        <title>Halocatena pleomorpha gen. nov. sp. nov., an extremely halophilic archaeon of family Halobacteriaceae isolated from saltpan soil.</title>
        <authorList>
            <person name="Pal Y."/>
            <person name="Verma A."/>
            <person name="Krishnamurthi S."/>
            <person name="Kumar P."/>
        </authorList>
    </citation>
    <scope>NUCLEOTIDE SEQUENCE [LARGE SCALE GENOMIC DNA]</scope>
    <source>
        <strain evidence="1 2">JCM 16495</strain>
    </source>
</reference>
<dbReference type="InterPro" id="IPR006311">
    <property type="entry name" value="TAT_signal"/>
</dbReference>
<evidence type="ECO:0000313" key="1">
    <source>
        <dbReference type="EMBL" id="MWG34466.1"/>
    </source>
</evidence>
<protein>
    <submittedName>
        <fullName evidence="1">Uncharacterized protein</fullName>
    </submittedName>
</protein>
<dbReference type="PROSITE" id="PS51257">
    <property type="entry name" value="PROKAR_LIPOPROTEIN"/>
    <property type="match status" value="1"/>
</dbReference>
<dbReference type="PROSITE" id="PS51318">
    <property type="entry name" value="TAT"/>
    <property type="match status" value="1"/>
</dbReference>
<keyword evidence="2" id="KW-1185">Reference proteome</keyword>
<evidence type="ECO:0000313" key="2">
    <source>
        <dbReference type="Proteomes" id="UP000451471"/>
    </source>
</evidence>
<accession>A0A6B0GHX3</accession>